<comment type="caution">
    <text evidence="1">The sequence shown here is derived from an EMBL/GenBank/DDBJ whole genome shotgun (WGS) entry which is preliminary data.</text>
</comment>
<accession>A0A841L9P7</accession>
<evidence type="ECO:0000313" key="1">
    <source>
        <dbReference type="EMBL" id="MBB6226565.1"/>
    </source>
</evidence>
<dbReference type="Proteomes" id="UP000538147">
    <property type="component" value="Unassembled WGS sequence"/>
</dbReference>
<dbReference type="RefSeq" id="WP_184195493.1">
    <property type="nucleotide sequence ID" value="NZ_BMOX01000036.1"/>
</dbReference>
<keyword evidence="2" id="KW-1185">Reference proteome</keyword>
<reference evidence="1 2" key="1">
    <citation type="submission" date="2020-08" db="EMBL/GenBank/DDBJ databases">
        <title>Genomic Encyclopedia of Type Strains, Phase IV (KMG-IV): sequencing the most valuable type-strain genomes for metagenomic binning, comparative biology and taxonomic classification.</title>
        <authorList>
            <person name="Goeker M."/>
        </authorList>
    </citation>
    <scope>NUCLEOTIDE SEQUENCE [LARGE SCALE GENOMIC DNA]</scope>
    <source>
        <strain evidence="1 2">DSM 102189</strain>
    </source>
</reference>
<name>A0A841L9P7_9SPHN</name>
<dbReference type="Gene3D" id="3.90.550.10">
    <property type="entry name" value="Spore Coat Polysaccharide Biosynthesis Protein SpsA, Chain A"/>
    <property type="match status" value="1"/>
</dbReference>
<evidence type="ECO:0000313" key="2">
    <source>
        <dbReference type="Proteomes" id="UP000538147"/>
    </source>
</evidence>
<proteinExistence type="predicted"/>
<sequence>MRSPVLLIVFNRPEKTAAVMERLRAARPPKLYVAADGPRPSRAGEAERCAAVRSIATGVDWPCDVHTLFRDANLGCKHGVAGAIDWFFAHEPEGIILEDDILPTPDFFAFCDDQLERHRDDPQVGMIGGINLVASHLPADGASWGYTGYPQIWGWASWRRAWAHFDVALSNWPAVLPAFRAGFGRRQLAADMFIDRLGQVASGSLDTWDYQWVLACRLAGMSCVLPSVSLVENIGFDAEATHTIGEAPAAVRAQRPAPLAFPLTPPQGRDTDTLDRLLERHSFDLTAATWLRLQIRKRPWLARPLKRLRAAMA</sequence>
<evidence type="ECO:0008006" key="3">
    <source>
        <dbReference type="Google" id="ProtNLM"/>
    </source>
</evidence>
<dbReference type="EMBL" id="JACIIV010000004">
    <property type="protein sequence ID" value="MBB6226565.1"/>
    <property type="molecule type" value="Genomic_DNA"/>
</dbReference>
<dbReference type="InterPro" id="IPR029044">
    <property type="entry name" value="Nucleotide-diphossugar_trans"/>
</dbReference>
<dbReference type="AlphaFoldDB" id="A0A841L9P7"/>
<organism evidence="1 2">
    <name type="scientific">Polymorphobacter multimanifer</name>
    <dbReference type="NCBI Taxonomy" id="1070431"/>
    <lineage>
        <taxon>Bacteria</taxon>
        <taxon>Pseudomonadati</taxon>
        <taxon>Pseudomonadota</taxon>
        <taxon>Alphaproteobacteria</taxon>
        <taxon>Sphingomonadales</taxon>
        <taxon>Sphingosinicellaceae</taxon>
        <taxon>Polymorphobacter</taxon>
    </lineage>
</organism>
<dbReference type="SUPFAM" id="SSF53448">
    <property type="entry name" value="Nucleotide-diphospho-sugar transferases"/>
    <property type="match status" value="1"/>
</dbReference>
<protein>
    <recommendedName>
        <fullName evidence="3">Glycosyltransferase family 2 protein</fullName>
    </recommendedName>
</protein>
<gene>
    <name evidence="1" type="ORF">FHS79_000722</name>
</gene>